<evidence type="ECO:0000313" key="11">
    <source>
        <dbReference type="Proteomes" id="UP000004105"/>
    </source>
</evidence>
<dbReference type="AlphaFoldDB" id="F2BFA4"/>
<evidence type="ECO:0000256" key="4">
    <source>
        <dbReference type="ARBA" id="ARBA00023235"/>
    </source>
</evidence>
<dbReference type="Pfam" id="PF00254">
    <property type="entry name" value="FKBP_C"/>
    <property type="match status" value="1"/>
</dbReference>
<dbReference type="Gene3D" id="3.10.50.40">
    <property type="match status" value="1"/>
</dbReference>
<dbReference type="SUPFAM" id="SSF54534">
    <property type="entry name" value="FKBP-like"/>
    <property type="match status" value="1"/>
</dbReference>
<dbReference type="InterPro" id="IPR046357">
    <property type="entry name" value="PPIase_dom_sf"/>
</dbReference>
<accession>F2BFA4</accession>
<comment type="catalytic activity">
    <reaction evidence="1 5 6">
        <text>[protein]-peptidylproline (omega=180) = [protein]-peptidylproline (omega=0)</text>
        <dbReference type="Rhea" id="RHEA:16237"/>
        <dbReference type="Rhea" id="RHEA-COMP:10747"/>
        <dbReference type="Rhea" id="RHEA-COMP:10748"/>
        <dbReference type="ChEBI" id="CHEBI:83833"/>
        <dbReference type="ChEBI" id="CHEBI:83834"/>
        <dbReference type="EC" id="5.2.1.8"/>
    </reaction>
</comment>
<organism evidence="10 11">
    <name type="scientific">Neisseria bacilliformis ATCC BAA-1200</name>
    <dbReference type="NCBI Taxonomy" id="888742"/>
    <lineage>
        <taxon>Bacteria</taxon>
        <taxon>Pseudomonadati</taxon>
        <taxon>Pseudomonadota</taxon>
        <taxon>Betaproteobacteria</taxon>
        <taxon>Neisseriales</taxon>
        <taxon>Neisseriaceae</taxon>
        <taxon>Neisseria</taxon>
    </lineage>
</organism>
<feature type="domain" description="PPIase FKBP-type" evidence="9">
    <location>
        <begin position="173"/>
        <end position="260"/>
    </location>
</feature>
<keyword evidence="3 5" id="KW-0697">Rotamase</keyword>
<sequence>MQHKTKLTLTALAAALALAACKQETSAPAASGAQGSAPAPAAASAPAQDPSALGTPEQQVSYAIGMDIGRNIKNMKDQGVNIDLDKFSEAVRAVAEGKTPRLTDQQAQEVFAAFVQKEQEKAKAAADKEAKPALDAAKAWLAENAKKEGVKTTASGLQYKVIKEGTGKQPKPDSMVSVVYTGKLTDGKVFDSNAEAKEPMAFPLPVMIKGWQEALPMMKEGAEYTLYIPPELGYGDAPPPNSIIPKHAVLIFDVKLAATGEMPKDAMVGMPPVEEGK</sequence>
<dbReference type="RefSeq" id="WP_007343416.1">
    <property type="nucleotide sequence ID" value="NZ_GL878494.1"/>
</dbReference>
<evidence type="ECO:0000256" key="8">
    <source>
        <dbReference type="SAM" id="SignalP"/>
    </source>
</evidence>
<comment type="similarity">
    <text evidence="2 6">Belongs to the FKBP-type PPIase family.</text>
</comment>
<dbReference type="InterPro" id="IPR000774">
    <property type="entry name" value="PPIase_FKBP_N"/>
</dbReference>
<dbReference type="GO" id="GO:0003755">
    <property type="term" value="F:peptidyl-prolyl cis-trans isomerase activity"/>
    <property type="evidence" value="ECO:0007669"/>
    <property type="project" value="UniProtKB-UniRule"/>
</dbReference>
<evidence type="ECO:0000256" key="2">
    <source>
        <dbReference type="ARBA" id="ARBA00006577"/>
    </source>
</evidence>
<dbReference type="PANTHER" id="PTHR43811:SF19">
    <property type="entry name" value="39 KDA FK506-BINDING NUCLEAR PROTEIN"/>
    <property type="match status" value="1"/>
</dbReference>
<evidence type="ECO:0000256" key="6">
    <source>
        <dbReference type="RuleBase" id="RU003915"/>
    </source>
</evidence>
<dbReference type="Gene3D" id="1.10.287.460">
    <property type="entry name" value="Peptidyl-prolyl cis-trans isomerase, FKBP-type, N-terminal domain"/>
    <property type="match status" value="1"/>
</dbReference>
<gene>
    <name evidence="10" type="primary">mip</name>
    <name evidence="10" type="ORF">HMPREF9123_2411</name>
</gene>
<protein>
    <recommendedName>
        <fullName evidence="6">Peptidyl-prolyl cis-trans isomerase</fullName>
        <ecNumber evidence="6">5.2.1.8</ecNumber>
    </recommendedName>
</protein>
<dbReference type="InterPro" id="IPR001179">
    <property type="entry name" value="PPIase_FKBP_dom"/>
</dbReference>
<evidence type="ECO:0000313" key="10">
    <source>
        <dbReference type="EMBL" id="EGF08976.1"/>
    </source>
</evidence>
<keyword evidence="8" id="KW-0732">Signal</keyword>
<keyword evidence="11" id="KW-1185">Reference proteome</keyword>
<feature type="chain" id="PRO_5003279495" description="Peptidyl-prolyl cis-trans isomerase" evidence="8">
    <location>
        <begin position="20"/>
        <end position="277"/>
    </location>
</feature>
<dbReference type="InterPro" id="IPR036944">
    <property type="entry name" value="PPIase_FKBP_N_sf"/>
</dbReference>
<dbReference type="Proteomes" id="UP000004105">
    <property type="component" value="Unassembled WGS sequence"/>
</dbReference>
<evidence type="ECO:0000256" key="3">
    <source>
        <dbReference type="ARBA" id="ARBA00023110"/>
    </source>
</evidence>
<feature type="compositionally biased region" description="Low complexity" evidence="7">
    <location>
        <begin position="27"/>
        <end position="52"/>
    </location>
</feature>
<dbReference type="PROSITE" id="PS51257">
    <property type="entry name" value="PROKAR_LIPOPROTEIN"/>
    <property type="match status" value="1"/>
</dbReference>
<proteinExistence type="inferred from homology"/>
<reference evidence="10 11" key="1">
    <citation type="submission" date="2011-02" db="EMBL/GenBank/DDBJ databases">
        <authorList>
            <person name="Muzny D."/>
            <person name="Qin X."/>
            <person name="Deng J."/>
            <person name="Jiang H."/>
            <person name="Liu Y."/>
            <person name="Qu J."/>
            <person name="Song X.-Z."/>
            <person name="Zhang L."/>
            <person name="Thornton R."/>
            <person name="Coyle M."/>
            <person name="Francisco L."/>
            <person name="Jackson L."/>
            <person name="Javaid M."/>
            <person name="Korchina V."/>
            <person name="Kovar C."/>
            <person name="Mata R."/>
            <person name="Mathew T."/>
            <person name="Ngo R."/>
            <person name="Nguyen L."/>
            <person name="Nguyen N."/>
            <person name="Okwuonu G."/>
            <person name="Ongeri F."/>
            <person name="Pham C."/>
            <person name="Simmons D."/>
            <person name="Wilczek-Boney K."/>
            <person name="Hale W."/>
            <person name="Jakkamsetti A."/>
            <person name="Pham P."/>
            <person name="Ruth R."/>
            <person name="San Lucas F."/>
            <person name="Warren J."/>
            <person name="Zhang J."/>
            <person name="Zhao Z."/>
            <person name="Zhou C."/>
            <person name="Zhu D."/>
            <person name="Lee S."/>
            <person name="Bess C."/>
            <person name="Blankenburg K."/>
            <person name="Forbes L."/>
            <person name="Fu Q."/>
            <person name="Gubbala S."/>
            <person name="Hirani K."/>
            <person name="Jayaseelan J.C."/>
            <person name="Lara F."/>
            <person name="Munidasa M."/>
            <person name="Palculict T."/>
            <person name="Patil S."/>
            <person name="Pu L.-L."/>
            <person name="Saada N."/>
            <person name="Tang L."/>
            <person name="Weissenberger G."/>
            <person name="Zhu Y."/>
            <person name="Hemphill L."/>
            <person name="Shang Y."/>
            <person name="Youmans B."/>
            <person name="Ayvaz T."/>
            <person name="Ross M."/>
            <person name="Santibanez J."/>
            <person name="Aqrawi P."/>
            <person name="Gross S."/>
            <person name="Joshi V."/>
            <person name="Fowler G."/>
            <person name="Nazareth L."/>
            <person name="Reid J."/>
            <person name="Worley K."/>
            <person name="Petrosino J."/>
            <person name="Highlander S."/>
            <person name="Gibbs R."/>
        </authorList>
    </citation>
    <scope>NUCLEOTIDE SEQUENCE [LARGE SCALE GENOMIC DNA]</scope>
    <source>
        <strain evidence="10 11">ATCC BAA-1200</strain>
    </source>
</reference>
<evidence type="ECO:0000256" key="5">
    <source>
        <dbReference type="PROSITE-ProRule" id="PRU00277"/>
    </source>
</evidence>
<feature type="region of interest" description="Disordered" evidence="7">
    <location>
        <begin position="27"/>
        <end position="56"/>
    </location>
</feature>
<dbReference type="Pfam" id="PF01346">
    <property type="entry name" value="FKBP_N"/>
    <property type="match status" value="1"/>
</dbReference>
<dbReference type="EMBL" id="AFAY01000048">
    <property type="protein sequence ID" value="EGF08976.1"/>
    <property type="molecule type" value="Genomic_DNA"/>
</dbReference>
<evidence type="ECO:0000256" key="7">
    <source>
        <dbReference type="SAM" id="MobiDB-lite"/>
    </source>
</evidence>
<dbReference type="EC" id="5.2.1.8" evidence="6"/>
<dbReference type="GO" id="GO:0006457">
    <property type="term" value="P:protein folding"/>
    <property type="evidence" value="ECO:0007669"/>
    <property type="project" value="InterPro"/>
</dbReference>
<dbReference type="OrthoDB" id="280278at2"/>
<name>F2BFA4_9NEIS</name>
<dbReference type="HOGENOM" id="CLU_013615_0_1_4"/>
<evidence type="ECO:0000259" key="9">
    <source>
        <dbReference type="PROSITE" id="PS50059"/>
    </source>
</evidence>
<evidence type="ECO:0000256" key="1">
    <source>
        <dbReference type="ARBA" id="ARBA00000971"/>
    </source>
</evidence>
<dbReference type="PROSITE" id="PS50059">
    <property type="entry name" value="FKBP_PPIASE"/>
    <property type="match status" value="1"/>
</dbReference>
<feature type="signal peptide" evidence="8">
    <location>
        <begin position="1"/>
        <end position="19"/>
    </location>
</feature>
<comment type="caution">
    <text evidence="10">The sequence shown here is derived from an EMBL/GenBank/DDBJ whole genome shotgun (WGS) entry which is preliminary data.</text>
</comment>
<dbReference type="PANTHER" id="PTHR43811">
    <property type="entry name" value="FKBP-TYPE PEPTIDYL-PROLYL CIS-TRANS ISOMERASE FKPA"/>
    <property type="match status" value="1"/>
</dbReference>
<keyword evidence="4 5" id="KW-0413">Isomerase</keyword>
<dbReference type="STRING" id="267212.GCA_001063965_01778"/>